<evidence type="ECO:0000313" key="2">
    <source>
        <dbReference type="EMBL" id="MBD2293468.1"/>
    </source>
</evidence>
<dbReference type="Gene3D" id="2.60.40.1120">
    <property type="entry name" value="Carboxypeptidase-like, regulatory domain"/>
    <property type="match status" value="1"/>
</dbReference>
<protein>
    <submittedName>
        <fullName evidence="2">Carboxypeptidase regulatory-like domain-containing protein</fullName>
    </submittedName>
</protein>
<dbReference type="SUPFAM" id="SSF49464">
    <property type="entry name" value="Carboxypeptidase regulatory domain-like"/>
    <property type="match status" value="1"/>
</dbReference>
<sequence>MQQHLWHKISICLFAAIPIICQIITIPAQADSPVTPNSETTQSPDKKADNITEFVVFPVGLNVGKRTVKSGFLVRGKEDGAEAVDFAHWLLPYDAVIEALKLNVTTLEDGQLEVKSPGLVTRIDLKKFRTDAELGLVLTIEDLQSIFGVKAEFNINEYAIILDVPWENKSTENLAEVENLIFLEGLPRIKNENINISAIEQKVNISGSDRQLTNYRGELITVGSAFGGSWFLRTNQRDLTDQQTWNISDAQFFRPSNSTDYFVGSQRSFWQSQGDFWGFTYINRQGFIPPQTFGGGLVDARQRLQASAIGRTIAGKAEPGTLARLVQGFGDRVIAEILVDSSGIYRFENIKNNNQFGSNNYRVLLYPQGRLTAQPEIQAASFTNVLGQIPAGTSAFIASAGMKRESSGNGSLLGNFSDFQGGIAGRWGLSESLTVGLGGVYEDSPKALAELFYRPTNIPVQVALFALSGEDGNVNADIRYEPFSSLNLTFNSDRFSQRSQMNWQILPNLSLFALNDSRDATSGGLQMNYSGKNFSTFGRVSFDSKDRIRWNLLQRLGQLELTQRGNEIGTLSEFTYKVSQNKWFDSGNSLLLSYETNSQNRSDKLLNVGWRYRSGERANDGNYLWEFQLGYGLGSQGDGIIASLGTTILPGLSLRGRYQGVSVTSDQSTFSLDLVSSLSLQRGIKPGDRRSEYFRSQGGLLIQPFFDKNNNGKRDSGEEFYTKDAETLVIVNNRAIKSFLPDIRSDRILLRLAPGKYRLDLDPAGFPPDWQATIEALAVDVIPGSYTPVMIPLILSYTVSGVVTDAQGNAVAGARVEAIETTQGIRRFSVTNGAGVYYLETLPQGNYQLEINGKSAGNLTLDAASEPFQELNLQFSAN</sequence>
<evidence type="ECO:0000256" key="1">
    <source>
        <dbReference type="SAM" id="SignalP"/>
    </source>
</evidence>
<dbReference type="RefSeq" id="WP_190558905.1">
    <property type="nucleotide sequence ID" value="NZ_JACJQU010000003.1"/>
</dbReference>
<dbReference type="Pfam" id="PF13620">
    <property type="entry name" value="CarboxypepD_reg"/>
    <property type="match status" value="1"/>
</dbReference>
<gene>
    <name evidence="2" type="ORF">H6G06_08195</name>
</gene>
<reference evidence="3" key="1">
    <citation type="journal article" date="2020" name="ISME J.">
        <title>Comparative genomics reveals insights into cyanobacterial evolution and habitat adaptation.</title>
        <authorList>
            <person name="Chen M.Y."/>
            <person name="Teng W.K."/>
            <person name="Zhao L."/>
            <person name="Hu C.X."/>
            <person name="Zhou Y.K."/>
            <person name="Han B.P."/>
            <person name="Song L.R."/>
            <person name="Shu W.S."/>
        </authorList>
    </citation>
    <scope>NUCLEOTIDE SEQUENCE [LARGE SCALE GENOMIC DNA]</scope>
    <source>
        <strain evidence="3">FACHB-251</strain>
    </source>
</reference>
<dbReference type="Proteomes" id="UP000662185">
    <property type="component" value="Unassembled WGS sequence"/>
</dbReference>
<keyword evidence="2" id="KW-0645">Protease</keyword>
<keyword evidence="1" id="KW-0732">Signal</keyword>
<feature type="signal peptide" evidence="1">
    <location>
        <begin position="1"/>
        <end position="30"/>
    </location>
</feature>
<keyword evidence="2" id="KW-0378">Hydrolase</keyword>
<dbReference type="EMBL" id="JACJQU010000003">
    <property type="protein sequence ID" value="MBD2293468.1"/>
    <property type="molecule type" value="Genomic_DNA"/>
</dbReference>
<keyword evidence="2" id="KW-0121">Carboxypeptidase</keyword>
<dbReference type="GO" id="GO:0004180">
    <property type="term" value="F:carboxypeptidase activity"/>
    <property type="evidence" value="ECO:0007669"/>
    <property type="project" value="UniProtKB-KW"/>
</dbReference>
<comment type="caution">
    <text evidence="2">The sequence shown here is derived from an EMBL/GenBank/DDBJ whole genome shotgun (WGS) entry which is preliminary data.</text>
</comment>
<evidence type="ECO:0000313" key="3">
    <source>
        <dbReference type="Proteomes" id="UP000662185"/>
    </source>
</evidence>
<proteinExistence type="predicted"/>
<feature type="chain" id="PRO_5037816802" evidence="1">
    <location>
        <begin position="31"/>
        <end position="878"/>
    </location>
</feature>
<keyword evidence="3" id="KW-1185">Reference proteome</keyword>
<dbReference type="AlphaFoldDB" id="A0A927A0I5"/>
<accession>A0A927A0I5</accession>
<organism evidence="2 3">
    <name type="scientific">Anabaena sphaerica FACHB-251</name>
    <dbReference type="NCBI Taxonomy" id="2692883"/>
    <lineage>
        <taxon>Bacteria</taxon>
        <taxon>Bacillati</taxon>
        <taxon>Cyanobacteriota</taxon>
        <taxon>Cyanophyceae</taxon>
        <taxon>Nostocales</taxon>
        <taxon>Nostocaceae</taxon>
        <taxon>Anabaena</taxon>
    </lineage>
</organism>
<dbReference type="InterPro" id="IPR008969">
    <property type="entry name" value="CarboxyPept-like_regulatory"/>
</dbReference>
<name>A0A927A0I5_9NOST</name>